<evidence type="ECO:0000313" key="2">
    <source>
        <dbReference type="Proteomes" id="UP000190951"/>
    </source>
</evidence>
<evidence type="ECO:0000313" key="1">
    <source>
        <dbReference type="EMBL" id="URZ10706.1"/>
    </source>
</evidence>
<dbReference type="Proteomes" id="UP000190951">
    <property type="component" value="Chromosome"/>
</dbReference>
<dbReference type="RefSeq" id="WP_077832464.1">
    <property type="nucleotide sequence ID" value="NZ_CP096983.1"/>
</dbReference>
<keyword evidence="2" id="KW-1185">Reference proteome</keyword>
<reference evidence="1 2" key="1">
    <citation type="submission" date="2022-04" db="EMBL/GenBank/DDBJ databases">
        <title>Genome sequence of C. roseum typestrain.</title>
        <authorList>
            <person name="Poehlein A."/>
            <person name="Schoch T."/>
            <person name="Duerre P."/>
            <person name="Daniel R."/>
        </authorList>
    </citation>
    <scope>NUCLEOTIDE SEQUENCE [LARGE SCALE GENOMIC DNA]</scope>
    <source>
        <strain evidence="1 2">DSM 7320</strain>
    </source>
</reference>
<dbReference type="AlphaFoldDB" id="A0A1S8MFL9"/>
<sequence length="315" mass="35648">MNIKKTIIILYTVLSVLVLASCKSSDNNVLQLNLKKGSNYKIHYTNNSKLNIRVVGKNMGVEDKEDMYITISVRDIDSDGNTTLSYQYKSIKVNYSTSAGSIDYDSKRGRKDPRDSIYKSIIGKNYTVKLNKNGKVLNIKGANNVVNLVDYNKSLNKEEKELLRNNLIDNFSDASVENYIEDAMNYMNENSVKKGDTWHRKSKLNNSISLDVSSKYKLKKENDDSLYIVENDNIANKKEDEQVDLNGAKTKIDLNGKGSGNISVDKKNGLIKESQTKYNVTGTITYMKDEEVGILQDIQSPINFTEDITYKIVPR</sequence>
<dbReference type="InterPro" id="IPR046230">
    <property type="entry name" value="DUF6263"/>
</dbReference>
<name>A0A1S8MFL9_9CLOT</name>
<accession>A0A1S8MFL9</accession>
<proteinExistence type="predicted"/>
<dbReference type="PROSITE" id="PS51257">
    <property type="entry name" value="PROKAR_LIPOPROTEIN"/>
    <property type="match status" value="1"/>
</dbReference>
<gene>
    <name evidence="1" type="ORF">CROST_014160</name>
</gene>
<dbReference type="EMBL" id="CP096983">
    <property type="protein sequence ID" value="URZ10706.1"/>
    <property type="molecule type" value="Genomic_DNA"/>
</dbReference>
<dbReference type="Pfam" id="PF19777">
    <property type="entry name" value="DUF6263"/>
    <property type="match status" value="1"/>
</dbReference>
<dbReference type="KEGG" id="crw:CROST_014160"/>
<protein>
    <submittedName>
        <fullName evidence="1">Uncharacterized protein</fullName>
    </submittedName>
</protein>
<dbReference type="STRING" id="84029.CROST_02600"/>
<organism evidence="1 2">
    <name type="scientific">Clostridium felsineum</name>
    <dbReference type="NCBI Taxonomy" id="36839"/>
    <lineage>
        <taxon>Bacteria</taxon>
        <taxon>Bacillati</taxon>
        <taxon>Bacillota</taxon>
        <taxon>Clostridia</taxon>
        <taxon>Eubacteriales</taxon>
        <taxon>Clostridiaceae</taxon>
        <taxon>Clostridium</taxon>
    </lineage>
</organism>